<evidence type="ECO:0000313" key="2">
    <source>
        <dbReference type="EMBL" id="SAL12356.1"/>
    </source>
</evidence>
<dbReference type="OrthoDB" id="9009687at2"/>
<evidence type="ECO:0000313" key="3">
    <source>
        <dbReference type="Proteomes" id="UP000198263"/>
    </source>
</evidence>
<comment type="caution">
    <text evidence="2">The sequence shown here is derived from an EMBL/GenBank/DDBJ whole genome shotgun (WGS) entry which is preliminary data.</text>
</comment>
<feature type="region of interest" description="Disordered" evidence="1">
    <location>
        <begin position="39"/>
        <end position="58"/>
    </location>
</feature>
<reference evidence="2 3" key="1">
    <citation type="submission" date="2016-01" db="EMBL/GenBank/DDBJ databases">
        <authorList>
            <person name="Peeters C."/>
        </authorList>
    </citation>
    <scope>NUCLEOTIDE SEQUENCE [LARGE SCALE GENOMIC DNA]</scope>
    <source>
        <strain evidence="2">LMG 29315</strain>
    </source>
</reference>
<proteinExistence type="predicted"/>
<dbReference type="EMBL" id="FCNV02000001">
    <property type="protein sequence ID" value="SAL12356.1"/>
    <property type="molecule type" value="Genomic_DNA"/>
</dbReference>
<gene>
    <name evidence="2" type="ORF">AWB72_00414</name>
</gene>
<evidence type="ECO:0000256" key="1">
    <source>
        <dbReference type="SAM" id="MobiDB-lite"/>
    </source>
</evidence>
<sequence>MNNQPQASIVFYDEETKQLKFITVHRRDVQAAIDREVARSGGMTIPPTAEDGSNEPLTDEDARRLGGMAMLMQAYDYPEFRARLKLTMAERVNWNPAGRPSDDSL</sequence>
<dbReference type="RefSeq" id="WP_087127828.1">
    <property type="nucleotide sequence ID" value="NZ_FCNV02000001.1"/>
</dbReference>
<organism evidence="2 3">
    <name type="scientific">Caballeronia concitans</name>
    <dbReference type="NCBI Taxonomy" id="1777133"/>
    <lineage>
        <taxon>Bacteria</taxon>
        <taxon>Pseudomonadati</taxon>
        <taxon>Pseudomonadota</taxon>
        <taxon>Betaproteobacteria</taxon>
        <taxon>Burkholderiales</taxon>
        <taxon>Burkholderiaceae</taxon>
        <taxon>Caballeronia</taxon>
    </lineage>
</organism>
<keyword evidence="3" id="KW-1185">Reference proteome</keyword>
<accession>A0A658QR07</accession>
<name>A0A658QR07_9BURK</name>
<dbReference type="AlphaFoldDB" id="A0A658QR07"/>
<protein>
    <submittedName>
        <fullName evidence="2">Uncharacterized protein</fullName>
    </submittedName>
</protein>
<dbReference type="Proteomes" id="UP000198263">
    <property type="component" value="Unassembled WGS sequence"/>
</dbReference>